<keyword evidence="3" id="KW-1185">Reference proteome</keyword>
<protein>
    <submittedName>
        <fullName evidence="2">Uncharacterized protein</fullName>
    </submittedName>
</protein>
<evidence type="ECO:0000313" key="3">
    <source>
        <dbReference type="Proteomes" id="UP001183414"/>
    </source>
</evidence>
<comment type="caution">
    <text evidence="2">The sequence shown here is derived from an EMBL/GenBank/DDBJ whole genome shotgun (WGS) entry which is preliminary data.</text>
</comment>
<dbReference type="RefSeq" id="WP_311674212.1">
    <property type="nucleotide sequence ID" value="NZ_JAVREQ010000015.1"/>
</dbReference>
<accession>A0ABU2NW51</accession>
<sequence length="272" mass="29963">MPSQVSAPARAPFLQTPEDLIDDPALSDAALRLLQALVKLPPRNRRNSDAVATSLRMGKDKLNAARKCLRTHGHWHARKRQNLRGEIRDQRLASLTPLHTPDQIAEGWAAAEEAAHLGKDTTTSRRLGVRLVNALAWIPQPVTGKPAARPTRRRPPVGDKTQNNQTPHPLPACSTPQPDEGPGRLDGPLASYAERAEHLLHTLRRTEPRLALPTTDARELAHLAGHYLLRGEGAETIRAVALQGLPPGDIHAPAAFLRHRLLRYLPPLPHWP</sequence>
<name>A0ABU2NW51_9ACTN</name>
<gene>
    <name evidence="2" type="ORF">RM572_16995</name>
</gene>
<reference evidence="3" key="1">
    <citation type="submission" date="2023-07" db="EMBL/GenBank/DDBJ databases">
        <title>30 novel species of actinomycetes from the DSMZ collection.</title>
        <authorList>
            <person name="Nouioui I."/>
        </authorList>
    </citation>
    <scope>NUCLEOTIDE SEQUENCE [LARGE SCALE GENOMIC DNA]</scope>
    <source>
        <strain evidence="3">DSM 42041</strain>
    </source>
</reference>
<dbReference type="Proteomes" id="UP001183414">
    <property type="component" value="Unassembled WGS sequence"/>
</dbReference>
<feature type="non-terminal residue" evidence="2">
    <location>
        <position position="272"/>
    </location>
</feature>
<dbReference type="EMBL" id="JAVREQ010000015">
    <property type="protein sequence ID" value="MDT0380453.1"/>
    <property type="molecule type" value="Genomic_DNA"/>
</dbReference>
<organism evidence="2 3">
    <name type="scientific">Streptomyces hazeniae</name>
    <dbReference type="NCBI Taxonomy" id="3075538"/>
    <lineage>
        <taxon>Bacteria</taxon>
        <taxon>Bacillati</taxon>
        <taxon>Actinomycetota</taxon>
        <taxon>Actinomycetes</taxon>
        <taxon>Kitasatosporales</taxon>
        <taxon>Streptomycetaceae</taxon>
        <taxon>Streptomyces</taxon>
    </lineage>
</organism>
<evidence type="ECO:0000313" key="2">
    <source>
        <dbReference type="EMBL" id="MDT0380453.1"/>
    </source>
</evidence>
<evidence type="ECO:0000256" key="1">
    <source>
        <dbReference type="SAM" id="MobiDB-lite"/>
    </source>
</evidence>
<feature type="region of interest" description="Disordered" evidence="1">
    <location>
        <begin position="142"/>
        <end position="186"/>
    </location>
</feature>
<proteinExistence type="predicted"/>